<dbReference type="InterPro" id="IPR043519">
    <property type="entry name" value="NT_sf"/>
</dbReference>
<sequence>MTKDTFNAKLREYAKTVSPTSEERELISGEGGIYKSINNTLDINNTLQIGSYPRFTAITPVHDLDILFVAGSWHDDWSLEQFSPKKAIAGLQKEFENRYTPPQGYAVIKLSPQTHSITIELKSDNHEFSVDIVPAYSFSKNEYGDDMYMVPEIVRVSSHTKRQKVYNQKYARCENIGWIKSDPRGYIKVATEVDQNTDFRKTVKFIKTWKTNLQEEDEGLKLKSFHLEQVVTQMYQADSSLTIYDAIFNFFYYLPDIINVPNQIQDRADPQSYIDEYLDRFNEGQKSKFKQARDGFLIKLENLGVDDDVSDLVDIIFYNRPQSESFMFDKGIKTLVDPNVSIVIDGIVRPLKGFTDGSLRNSLPLKKGLSRGGDKTRRIDFSVVRDT</sequence>
<feature type="non-terminal residue" evidence="1">
    <location>
        <position position="387"/>
    </location>
</feature>
<accession>A0A2H0BF79</accession>
<dbReference type="Proteomes" id="UP000228495">
    <property type="component" value="Unassembled WGS sequence"/>
</dbReference>
<dbReference type="EMBL" id="PCSU01000072">
    <property type="protein sequence ID" value="PIP56229.1"/>
    <property type="molecule type" value="Genomic_DNA"/>
</dbReference>
<evidence type="ECO:0008006" key="3">
    <source>
        <dbReference type="Google" id="ProtNLM"/>
    </source>
</evidence>
<dbReference type="SUPFAM" id="SSF81301">
    <property type="entry name" value="Nucleotidyltransferase"/>
    <property type="match status" value="1"/>
</dbReference>
<evidence type="ECO:0000313" key="1">
    <source>
        <dbReference type="EMBL" id="PIP56229.1"/>
    </source>
</evidence>
<gene>
    <name evidence="1" type="ORF">COX05_04180</name>
</gene>
<name>A0A2H0BF79_UNCKA</name>
<organism evidence="1 2">
    <name type="scientific">candidate division WWE3 bacterium CG22_combo_CG10-13_8_21_14_all_39_12</name>
    <dbReference type="NCBI Taxonomy" id="1975094"/>
    <lineage>
        <taxon>Bacteria</taxon>
        <taxon>Katanobacteria</taxon>
    </lineage>
</organism>
<proteinExistence type="predicted"/>
<dbReference type="AlphaFoldDB" id="A0A2H0BF79"/>
<evidence type="ECO:0000313" key="2">
    <source>
        <dbReference type="Proteomes" id="UP000228495"/>
    </source>
</evidence>
<comment type="caution">
    <text evidence="1">The sequence shown here is derived from an EMBL/GenBank/DDBJ whole genome shotgun (WGS) entry which is preliminary data.</text>
</comment>
<protein>
    <recommendedName>
        <fullName evidence="3">Nucleotidyltransferase</fullName>
    </recommendedName>
</protein>
<reference evidence="1 2" key="1">
    <citation type="submission" date="2017-09" db="EMBL/GenBank/DDBJ databases">
        <title>Depth-based differentiation of microbial function through sediment-hosted aquifers and enrichment of novel symbionts in the deep terrestrial subsurface.</title>
        <authorList>
            <person name="Probst A.J."/>
            <person name="Ladd B."/>
            <person name="Jarett J.K."/>
            <person name="Geller-Mcgrath D.E."/>
            <person name="Sieber C.M."/>
            <person name="Emerson J.B."/>
            <person name="Anantharaman K."/>
            <person name="Thomas B.C."/>
            <person name="Malmstrom R."/>
            <person name="Stieglmeier M."/>
            <person name="Klingl A."/>
            <person name="Woyke T."/>
            <person name="Ryan C.M."/>
            <person name="Banfield J.F."/>
        </authorList>
    </citation>
    <scope>NUCLEOTIDE SEQUENCE [LARGE SCALE GENOMIC DNA]</scope>
    <source>
        <strain evidence="1">CG22_combo_CG10-13_8_21_14_all_39_12</strain>
    </source>
</reference>